<accession>A0A426QHB6</accession>
<dbReference type="PANTHER" id="PTHR35093:SF8">
    <property type="entry name" value="OUTER MEMBRANE PROTEIN NMB0088-RELATED"/>
    <property type="match status" value="1"/>
</dbReference>
<feature type="chain" id="PRO_5019562347" evidence="8">
    <location>
        <begin position="44"/>
        <end position="498"/>
    </location>
</feature>
<dbReference type="SUPFAM" id="SSF56935">
    <property type="entry name" value="Porins"/>
    <property type="match status" value="1"/>
</dbReference>
<evidence type="ECO:0000256" key="8">
    <source>
        <dbReference type="SAM" id="SignalP"/>
    </source>
</evidence>
<dbReference type="Pfam" id="PF03349">
    <property type="entry name" value="Toluene_X"/>
    <property type="match status" value="1"/>
</dbReference>
<name>A0A426QHB6_9GAMM</name>
<feature type="signal peptide" evidence="8">
    <location>
        <begin position="1"/>
        <end position="43"/>
    </location>
</feature>
<comment type="subcellular location">
    <subcellularLocation>
        <location evidence="1">Cell outer membrane</location>
        <topology evidence="1">Multi-pass membrane protein</topology>
    </subcellularLocation>
</comment>
<protein>
    <submittedName>
        <fullName evidence="9">Long-chain fatty acid transporter</fullName>
    </submittedName>
</protein>
<dbReference type="AlphaFoldDB" id="A0A426QHB6"/>
<evidence type="ECO:0000313" key="10">
    <source>
        <dbReference type="Proteomes" id="UP000287798"/>
    </source>
</evidence>
<evidence type="ECO:0000256" key="6">
    <source>
        <dbReference type="ARBA" id="ARBA00023136"/>
    </source>
</evidence>
<evidence type="ECO:0000256" key="1">
    <source>
        <dbReference type="ARBA" id="ARBA00004571"/>
    </source>
</evidence>
<keyword evidence="6" id="KW-0472">Membrane</keyword>
<keyword evidence="10" id="KW-1185">Reference proteome</keyword>
<evidence type="ECO:0000256" key="5">
    <source>
        <dbReference type="ARBA" id="ARBA00022729"/>
    </source>
</evidence>
<sequence length="498" mass="52445">MGCREKTTHLDSARREIQMVRTFKASLVSFAVAAALAAPAAYATNGYFKIGYGTKNRGMAGAGIAYSQDSLAPATNPSGLSFVGNRVDFGVELFSPKREAQLDASAIGGTDTGKVDSGATLFAIPHAGFAMDMGNITAGMSITANGGMNTRYNSNLFTDAFAPAIGCNGAAFCGGAPSGFAGMIVGMGGTVPDAVLQGIGSNPNLNPSLGVNLSQVIIAPTVSTKLSENHSVGGSLLIGYQRFRAYGLGLFQPLSSDPNSVTNNGDDDAWGAGLRVGWTGKVTDSLTLGAQASSKIYMQKFSDYEGLFAEQGDFDIPAQFGVGLAFTPTDKTTIAVDVQHIMYGDVDSIANDGPTADEFFGALTEVLQSGAYTGAGRLGDDDGWGFGWDDITVIKVGVNHRYNEKWTFRGGINYGENPIDDDQNLFNILAPGVVQTHVTAGFTYHPSRYQELSVSYMHALDNDQDHTFAGTGGFAGFSYDTEIGMYQNALEISYGMKF</sequence>
<evidence type="ECO:0000256" key="7">
    <source>
        <dbReference type="ARBA" id="ARBA00023237"/>
    </source>
</evidence>
<evidence type="ECO:0000256" key="2">
    <source>
        <dbReference type="ARBA" id="ARBA00008163"/>
    </source>
</evidence>
<dbReference type="Proteomes" id="UP000287798">
    <property type="component" value="Unassembled WGS sequence"/>
</dbReference>
<comment type="similarity">
    <text evidence="2">Belongs to the OmpP1/FadL family.</text>
</comment>
<dbReference type="GO" id="GO:0015483">
    <property type="term" value="F:long-chain fatty acid transporting porin activity"/>
    <property type="evidence" value="ECO:0007669"/>
    <property type="project" value="TreeGrafter"/>
</dbReference>
<evidence type="ECO:0000256" key="4">
    <source>
        <dbReference type="ARBA" id="ARBA00022692"/>
    </source>
</evidence>
<evidence type="ECO:0000313" key="9">
    <source>
        <dbReference type="EMBL" id="RRQ21149.1"/>
    </source>
</evidence>
<organism evidence="9 10">
    <name type="scientific">Thiohalobacter thiocyanaticus</name>
    <dbReference type="NCBI Taxonomy" id="585455"/>
    <lineage>
        <taxon>Bacteria</taxon>
        <taxon>Pseudomonadati</taxon>
        <taxon>Pseudomonadota</taxon>
        <taxon>Gammaproteobacteria</taxon>
        <taxon>Thiohalobacterales</taxon>
        <taxon>Thiohalobacteraceae</taxon>
        <taxon>Thiohalobacter</taxon>
    </lineage>
</organism>
<reference evidence="9 10" key="1">
    <citation type="journal article" date="2010" name="Int. J. Syst. Evol. Microbiol.">
        <title>Thiohalobacter thiocyanaticus gen. nov., sp. nov., a moderately halophilic, sulfur-oxidizing gammaproteobacterium from hypersaline lakes, that utilizes thiocyanate.</title>
        <authorList>
            <person name="Sorokin D.Y."/>
            <person name="Kovaleva O.L."/>
            <person name="Tourova T.P."/>
            <person name="Muyzer G."/>
        </authorList>
    </citation>
    <scope>NUCLEOTIDE SEQUENCE [LARGE SCALE GENOMIC DNA]</scope>
    <source>
        <strain evidence="9 10">Hrh1</strain>
    </source>
</reference>
<keyword evidence="5 8" id="KW-0732">Signal</keyword>
<dbReference type="PANTHER" id="PTHR35093">
    <property type="entry name" value="OUTER MEMBRANE PROTEIN NMB0088-RELATED"/>
    <property type="match status" value="1"/>
</dbReference>
<comment type="caution">
    <text evidence="9">The sequence shown here is derived from an EMBL/GenBank/DDBJ whole genome shotgun (WGS) entry which is preliminary data.</text>
</comment>
<proteinExistence type="inferred from homology"/>
<evidence type="ECO:0000256" key="3">
    <source>
        <dbReference type="ARBA" id="ARBA00022452"/>
    </source>
</evidence>
<dbReference type="Gene3D" id="2.40.160.60">
    <property type="entry name" value="Outer membrane protein transport protein (OMPP1/FadL/TodX)"/>
    <property type="match status" value="1"/>
</dbReference>
<dbReference type="EMBL" id="QZMU01000001">
    <property type="protein sequence ID" value="RRQ21149.1"/>
    <property type="molecule type" value="Genomic_DNA"/>
</dbReference>
<gene>
    <name evidence="9" type="ORF">D6C00_03715</name>
</gene>
<keyword evidence="7" id="KW-0998">Cell outer membrane</keyword>
<dbReference type="InterPro" id="IPR005017">
    <property type="entry name" value="OMPP1/FadL/TodX"/>
</dbReference>
<keyword evidence="4" id="KW-0812">Transmembrane</keyword>
<dbReference type="GO" id="GO:0009279">
    <property type="term" value="C:cell outer membrane"/>
    <property type="evidence" value="ECO:0007669"/>
    <property type="project" value="UniProtKB-SubCell"/>
</dbReference>
<keyword evidence="3" id="KW-1134">Transmembrane beta strand</keyword>